<dbReference type="SMART" id="SM00116">
    <property type="entry name" value="CBS"/>
    <property type="match status" value="2"/>
</dbReference>
<gene>
    <name evidence="5" type="primary">hrp1</name>
    <name evidence="5" type="ORF">THS5294_02538</name>
</gene>
<sequence length="174" mass="18730">MPTSYQAPTRGDTREAKKSVSQSTQSNIKRDAATVAELLKSKGGTVFSVAPSDTIATAVNILRDKKIGALVVTTSDGALAGILSERDIVRKLAETPGQTLPQLVSENMTENVITCAPDDTLVTVLRLMTEGKFRHMPVLADGKLHGMVTIGDVVTYRLQELEHEALQLKQMIVG</sequence>
<dbReference type="RefSeq" id="WP_058124029.1">
    <property type="nucleotide sequence ID" value="NZ_CYRX01000031.1"/>
</dbReference>
<dbReference type="Pfam" id="PF00571">
    <property type="entry name" value="CBS"/>
    <property type="match status" value="2"/>
</dbReference>
<protein>
    <submittedName>
        <fullName evidence="5">Hypoxic response protein 1</fullName>
    </submittedName>
</protein>
<organism evidence="5 6">
    <name type="scientific">Thalassobacter stenotrophicus</name>
    <dbReference type="NCBI Taxonomy" id="266809"/>
    <lineage>
        <taxon>Bacteria</taxon>
        <taxon>Pseudomonadati</taxon>
        <taxon>Pseudomonadota</taxon>
        <taxon>Alphaproteobacteria</taxon>
        <taxon>Rhodobacterales</taxon>
        <taxon>Roseobacteraceae</taxon>
        <taxon>Thalassobacter</taxon>
    </lineage>
</organism>
<accession>A0A0P1F159</accession>
<evidence type="ECO:0000256" key="2">
    <source>
        <dbReference type="PROSITE-ProRule" id="PRU00703"/>
    </source>
</evidence>
<dbReference type="CDD" id="cd04623">
    <property type="entry name" value="CBS_pair_bac_euk"/>
    <property type="match status" value="1"/>
</dbReference>
<dbReference type="PROSITE" id="PS51371">
    <property type="entry name" value="CBS"/>
    <property type="match status" value="2"/>
</dbReference>
<evidence type="ECO:0000259" key="4">
    <source>
        <dbReference type="PROSITE" id="PS51371"/>
    </source>
</evidence>
<dbReference type="eggNOG" id="COG0517">
    <property type="taxonomic scope" value="Bacteria"/>
</dbReference>
<proteinExistence type="predicted"/>
<dbReference type="PANTHER" id="PTHR43080">
    <property type="entry name" value="CBS DOMAIN-CONTAINING PROTEIN CBSX3, MITOCHONDRIAL"/>
    <property type="match status" value="1"/>
</dbReference>
<evidence type="ECO:0000256" key="3">
    <source>
        <dbReference type="SAM" id="MobiDB-lite"/>
    </source>
</evidence>
<dbReference type="EMBL" id="CYRX01000031">
    <property type="protein sequence ID" value="CUH61235.1"/>
    <property type="molecule type" value="Genomic_DNA"/>
</dbReference>
<feature type="domain" description="CBS" evidence="4">
    <location>
        <begin position="40"/>
        <end position="99"/>
    </location>
</feature>
<dbReference type="SUPFAM" id="SSF54631">
    <property type="entry name" value="CBS-domain pair"/>
    <property type="match status" value="1"/>
</dbReference>
<dbReference type="STRING" id="266809.PM03_12745"/>
<dbReference type="AlphaFoldDB" id="A0A0P1F159"/>
<dbReference type="Proteomes" id="UP000051298">
    <property type="component" value="Unassembled WGS sequence"/>
</dbReference>
<dbReference type="Gene3D" id="3.10.580.10">
    <property type="entry name" value="CBS-domain"/>
    <property type="match status" value="1"/>
</dbReference>
<evidence type="ECO:0000313" key="5">
    <source>
        <dbReference type="EMBL" id="CUH61235.1"/>
    </source>
</evidence>
<dbReference type="InterPro" id="IPR046342">
    <property type="entry name" value="CBS_dom_sf"/>
</dbReference>
<dbReference type="PANTHER" id="PTHR43080:SF2">
    <property type="entry name" value="CBS DOMAIN-CONTAINING PROTEIN"/>
    <property type="match status" value="1"/>
</dbReference>
<dbReference type="InterPro" id="IPR051257">
    <property type="entry name" value="Diverse_CBS-Domain"/>
</dbReference>
<dbReference type="InterPro" id="IPR044725">
    <property type="entry name" value="CBSX3_CBS_dom"/>
</dbReference>
<evidence type="ECO:0000256" key="1">
    <source>
        <dbReference type="ARBA" id="ARBA00023122"/>
    </source>
</evidence>
<feature type="region of interest" description="Disordered" evidence="3">
    <location>
        <begin position="1"/>
        <end position="27"/>
    </location>
</feature>
<dbReference type="InterPro" id="IPR000644">
    <property type="entry name" value="CBS_dom"/>
</dbReference>
<keyword evidence="1 2" id="KW-0129">CBS domain</keyword>
<feature type="domain" description="CBS" evidence="4">
    <location>
        <begin position="108"/>
        <end position="166"/>
    </location>
</feature>
<reference evidence="5 6" key="1">
    <citation type="submission" date="2015-09" db="EMBL/GenBank/DDBJ databases">
        <authorList>
            <consortium name="Swine Surveillance"/>
        </authorList>
    </citation>
    <scope>NUCLEOTIDE SEQUENCE [LARGE SCALE GENOMIC DNA]</scope>
    <source>
        <strain evidence="5 6">CECT 5294</strain>
    </source>
</reference>
<name>A0A0P1F159_9RHOB</name>
<evidence type="ECO:0000313" key="6">
    <source>
        <dbReference type="Proteomes" id="UP000051298"/>
    </source>
</evidence>